<protein>
    <submittedName>
        <fullName evidence="2">Reverse transcriptase</fullName>
    </submittedName>
</protein>
<dbReference type="OrthoDB" id="997823at2759"/>
<dbReference type="EMBL" id="SMMG02000009">
    <property type="protein sequence ID" value="KAA3461511.1"/>
    <property type="molecule type" value="Genomic_DNA"/>
</dbReference>
<keyword evidence="2" id="KW-0695">RNA-directed DNA polymerase</keyword>
<gene>
    <name evidence="2" type="ORF">EPI10_028076</name>
</gene>
<comment type="caution">
    <text evidence="2">The sequence shown here is derived from an EMBL/GenBank/DDBJ whole genome shotgun (WGS) entry which is preliminary data.</text>
</comment>
<dbReference type="Proteomes" id="UP000325315">
    <property type="component" value="Unassembled WGS sequence"/>
</dbReference>
<reference evidence="3" key="1">
    <citation type="journal article" date="2019" name="Plant Biotechnol. J.">
        <title>Genome sequencing of the Australian wild diploid species Gossypium australe highlights disease resistance and delayed gland morphogenesis.</title>
        <authorList>
            <person name="Cai Y."/>
            <person name="Cai X."/>
            <person name="Wang Q."/>
            <person name="Wang P."/>
            <person name="Zhang Y."/>
            <person name="Cai C."/>
            <person name="Xu Y."/>
            <person name="Wang K."/>
            <person name="Zhou Z."/>
            <person name="Wang C."/>
            <person name="Geng S."/>
            <person name="Li B."/>
            <person name="Dong Q."/>
            <person name="Hou Y."/>
            <person name="Wang H."/>
            <person name="Ai P."/>
            <person name="Liu Z."/>
            <person name="Yi F."/>
            <person name="Sun M."/>
            <person name="An G."/>
            <person name="Cheng J."/>
            <person name="Zhang Y."/>
            <person name="Shi Q."/>
            <person name="Xie Y."/>
            <person name="Shi X."/>
            <person name="Chang Y."/>
            <person name="Huang F."/>
            <person name="Chen Y."/>
            <person name="Hong S."/>
            <person name="Mi L."/>
            <person name="Sun Q."/>
            <person name="Zhang L."/>
            <person name="Zhou B."/>
            <person name="Peng R."/>
            <person name="Zhang X."/>
            <person name="Liu F."/>
        </authorList>
    </citation>
    <scope>NUCLEOTIDE SEQUENCE [LARGE SCALE GENOMIC DNA]</scope>
    <source>
        <strain evidence="3">cv. PA1801</strain>
    </source>
</reference>
<accession>A0A5B6UTR5</accession>
<evidence type="ECO:0000313" key="3">
    <source>
        <dbReference type="Proteomes" id="UP000325315"/>
    </source>
</evidence>
<dbReference type="InterPro" id="IPR052343">
    <property type="entry name" value="Retrotransposon-Effector_Assoc"/>
</dbReference>
<dbReference type="PANTHER" id="PTHR46890">
    <property type="entry name" value="NON-LTR RETROLELEMENT REVERSE TRANSCRIPTASE-LIKE PROTEIN-RELATED"/>
    <property type="match status" value="1"/>
</dbReference>
<proteinExistence type="predicted"/>
<dbReference type="AlphaFoldDB" id="A0A5B6UTR5"/>
<dbReference type="PANTHER" id="PTHR46890:SF49">
    <property type="entry name" value="RNA-DIRECTED DNA POLYMERASE"/>
    <property type="match status" value="1"/>
</dbReference>
<sequence length="300" mass="34658">MNWSIVNSREKRRNRIRVEERLEGLYAQDPSDDVLAEIVEAQLDLNLEADKEELYWAQRARVNWLKDGDCNTSFFHKMVEQRHFRNRISELVDADGVRHTETEEMIKVAADYFEDLFTASEIGMDEHLFSMVKSKVTDSMNESLLKPFTEEDVWDAVKSMPPLKAPGVDGFSQYWHIVGQDISRYCLATLNGQIDVGDINKTRIVLIPKVDKPKLMSQFRPISFCNVLYKIIAKMLVCRMSIMLGDCINEAQGAFIPGRLISDNVLIAYEVLHSLKMKKNKKHENFALKLDMSKAYDRVE</sequence>
<organism evidence="2 3">
    <name type="scientific">Gossypium australe</name>
    <dbReference type="NCBI Taxonomy" id="47621"/>
    <lineage>
        <taxon>Eukaryota</taxon>
        <taxon>Viridiplantae</taxon>
        <taxon>Streptophyta</taxon>
        <taxon>Embryophyta</taxon>
        <taxon>Tracheophyta</taxon>
        <taxon>Spermatophyta</taxon>
        <taxon>Magnoliopsida</taxon>
        <taxon>eudicotyledons</taxon>
        <taxon>Gunneridae</taxon>
        <taxon>Pentapetalae</taxon>
        <taxon>rosids</taxon>
        <taxon>malvids</taxon>
        <taxon>Malvales</taxon>
        <taxon>Malvaceae</taxon>
        <taxon>Malvoideae</taxon>
        <taxon>Gossypium</taxon>
    </lineage>
</organism>
<evidence type="ECO:0000313" key="2">
    <source>
        <dbReference type="EMBL" id="KAA3461511.1"/>
    </source>
</evidence>
<dbReference type="SUPFAM" id="SSF56672">
    <property type="entry name" value="DNA/RNA polymerases"/>
    <property type="match status" value="1"/>
</dbReference>
<keyword evidence="2" id="KW-0548">Nucleotidyltransferase</keyword>
<dbReference type="Pfam" id="PF00078">
    <property type="entry name" value="RVT_1"/>
    <property type="match status" value="1"/>
</dbReference>
<dbReference type="GO" id="GO:0003964">
    <property type="term" value="F:RNA-directed DNA polymerase activity"/>
    <property type="evidence" value="ECO:0007669"/>
    <property type="project" value="UniProtKB-KW"/>
</dbReference>
<dbReference type="InterPro" id="IPR043502">
    <property type="entry name" value="DNA/RNA_pol_sf"/>
</dbReference>
<feature type="domain" description="Reverse transcriptase" evidence="1">
    <location>
        <begin position="210"/>
        <end position="300"/>
    </location>
</feature>
<keyword evidence="3" id="KW-1185">Reference proteome</keyword>
<keyword evidence="2" id="KW-0808">Transferase</keyword>
<evidence type="ECO:0000259" key="1">
    <source>
        <dbReference type="Pfam" id="PF00078"/>
    </source>
</evidence>
<dbReference type="InterPro" id="IPR000477">
    <property type="entry name" value="RT_dom"/>
</dbReference>
<name>A0A5B6UTR5_9ROSI</name>